<name>A0A2I6S6F1_9RHOO</name>
<dbReference type="Pfam" id="PF12728">
    <property type="entry name" value="HTH_17"/>
    <property type="match status" value="1"/>
</dbReference>
<evidence type="ECO:0000313" key="2">
    <source>
        <dbReference type="EMBL" id="AUN94819.1"/>
    </source>
</evidence>
<dbReference type="AlphaFoldDB" id="A0A2I6S6F1"/>
<dbReference type="RefSeq" id="WP_102246886.1">
    <property type="nucleotide sequence ID" value="NZ_CP025682.1"/>
</dbReference>
<keyword evidence="3" id="KW-1185">Reference proteome</keyword>
<sequence length="69" mass="7858">MTRYLSRKEAAAYLTERGLHYSHTTLQKLVTVGGGPAYRKFGNRAVYHPEDLDAWIDAKLTAPRYSSTR</sequence>
<dbReference type="Proteomes" id="UP000242205">
    <property type="component" value="Chromosome"/>
</dbReference>
<dbReference type="InterPro" id="IPR041657">
    <property type="entry name" value="HTH_17"/>
</dbReference>
<evidence type="ECO:0000259" key="1">
    <source>
        <dbReference type="Pfam" id="PF12728"/>
    </source>
</evidence>
<protein>
    <recommendedName>
        <fullName evidence="1">Helix-turn-helix domain-containing protein</fullName>
    </recommendedName>
</protein>
<dbReference type="KEGG" id="atw:C0099_07665"/>
<accession>A0A2I6S6F1</accession>
<dbReference type="OrthoDB" id="9806994at2"/>
<proteinExistence type="predicted"/>
<evidence type="ECO:0000313" key="3">
    <source>
        <dbReference type="Proteomes" id="UP000242205"/>
    </source>
</evidence>
<organism evidence="2 3">
    <name type="scientific">Pseudazoarcus pumilus</name>
    <dbReference type="NCBI Taxonomy" id="2067960"/>
    <lineage>
        <taxon>Bacteria</taxon>
        <taxon>Pseudomonadati</taxon>
        <taxon>Pseudomonadota</taxon>
        <taxon>Betaproteobacteria</taxon>
        <taxon>Rhodocyclales</taxon>
        <taxon>Zoogloeaceae</taxon>
        <taxon>Pseudazoarcus</taxon>
    </lineage>
</organism>
<gene>
    <name evidence="2" type="ORF">C0099_07665</name>
</gene>
<reference evidence="2 3" key="1">
    <citation type="submission" date="2018-01" db="EMBL/GenBank/DDBJ databases">
        <authorList>
            <person name="Fu G.-Y."/>
        </authorList>
    </citation>
    <scope>NUCLEOTIDE SEQUENCE [LARGE SCALE GENOMIC DNA]</scope>
    <source>
        <strain evidence="2 3">SY39</strain>
    </source>
</reference>
<dbReference type="EMBL" id="CP025682">
    <property type="protein sequence ID" value="AUN94819.1"/>
    <property type="molecule type" value="Genomic_DNA"/>
</dbReference>
<feature type="domain" description="Helix-turn-helix" evidence="1">
    <location>
        <begin position="4"/>
        <end position="58"/>
    </location>
</feature>